<keyword evidence="6 11" id="KW-0406">Ion transport</keyword>
<dbReference type="Gene3D" id="6.10.140.1330">
    <property type="match status" value="1"/>
</dbReference>
<keyword evidence="7 13" id="KW-0472">Membrane</keyword>
<dbReference type="InterPro" id="IPR006153">
    <property type="entry name" value="Cation/H_exchanger_TM"/>
</dbReference>
<evidence type="ECO:0000256" key="8">
    <source>
        <dbReference type="ARBA" id="ARBA00023201"/>
    </source>
</evidence>
<sequence>MTSTSYVSEELALLFFLLLAAVVATFFIQHYKILWLPPSAAAMCLGILGGGVAWLMGFSGTLKFSPEAFFYGLLPPIVFAAGFTLKKRDFFRNFGTISLFAVIGTFISTILFGLITYFLVLIGVVRRSHLGPAPLVECMLYGALISATDPVATLSVFAELSVPPLLYHIVFGESVLNDAVAIVLFRTLVEFYDRPLGLTTLPLIIWRFATIGVGSILTGILVALPCAFLLKRFKGAPSEETLRQKDLAFSGTVYEIALVVMSAYMAYLTAEVLQLSGIVALFFTGICHAHYSYYSVERDAQITLRRFFQFAAFISETFVFAFLGLQVATLGYKTWDWGLVLTGLPLCVVTRAANIFPLSRLANLRRKLPLPHNLQMMIWAVGLRGAVAYGLALNLPQIESESDEGIPAIESATLVIVVLSTLILGSATGPLLRRFDLQGADDADVAAMGYAQLHTGISPSSAMQRVRDIQRSGRSTLGARWKILDRTFLKPLFGGRERLAADGVPGYPLGPDGVGGEDSDDSGDDSEAGQRHFQSDHEQRAGLVEKEESQFEPFNPHLARREGPFSSFGPQTHVQPGQGAHGVGRHAPDEAYRPPEFGEGNPTFQTHAQS</sequence>
<feature type="region of interest" description="Disordered" evidence="12">
    <location>
        <begin position="500"/>
        <end position="610"/>
    </location>
</feature>
<comment type="caution">
    <text evidence="15">The sequence shown here is derived from an EMBL/GenBank/DDBJ whole genome shotgun (WGS) entry which is preliminary data.</text>
</comment>
<feature type="domain" description="Cation/H+ exchanger transmembrane" evidence="14">
    <location>
        <begin position="21"/>
        <end position="433"/>
    </location>
</feature>
<name>A0ABP1FI83_9CHLO</name>
<dbReference type="Pfam" id="PF00999">
    <property type="entry name" value="Na_H_Exchanger"/>
    <property type="match status" value="1"/>
</dbReference>
<keyword evidence="2 11" id="KW-0813">Transport</keyword>
<organism evidence="15 16">
    <name type="scientific">Coccomyxa viridis</name>
    <dbReference type="NCBI Taxonomy" id="1274662"/>
    <lineage>
        <taxon>Eukaryota</taxon>
        <taxon>Viridiplantae</taxon>
        <taxon>Chlorophyta</taxon>
        <taxon>core chlorophytes</taxon>
        <taxon>Trebouxiophyceae</taxon>
        <taxon>Trebouxiophyceae incertae sedis</taxon>
        <taxon>Coccomyxaceae</taxon>
        <taxon>Coccomyxa</taxon>
    </lineage>
</organism>
<dbReference type="EMBL" id="CAXHTA020000001">
    <property type="protein sequence ID" value="CAL5218894.1"/>
    <property type="molecule type" value="Genomic_DNA"/>
</dbReference>
<feature type="transmembrane region" description="Helical" evidence="13">
    <location>
        <begin position="40"/>
        <end position="62"/>
    </location>
</feature>
<keyword evidence="11" id="KW-0050">Antiport</keyword>
<dbReference type="Proteomes" id="UP001497392">
    <property type="component" value="Unassembled WGS sequence"/>
</dbReference>
<keyword evidence="5" id="KW-0915">Sodium</keyword>
<evidence type="ECO:0000256" key="4">
    <source>
        <dbReference type="ARBA" id="ARBA00022989"/>
    </source>
</evidence>
<evidence type="ECO:0000256" key="12">
    <source>
        <dbReference type="SAM" id="MobiDB-lite"/>
    </source>
</evidence>
<accession>A0ABP1FI83</accession>
<keyword evidence="4 13" id="KW-1133">Transmembrane helix</keyword>
<evidence type="ECO:0000256" key="5">
    <source>
        <dbReference type="ARBA" id="ARBA00023053"/>
    </source>
</evidence>
<feature type="transmembrane region" description="Helical" evidence="13">
    <location>
        <begin position="205"/>
        <end position="226"/>
    </location>
</feature>
<evidence type="ECO:0000313" key="16">
    <source>
        <dbReference type="Proteomes" id="UP001497392"/>
    </source>
</evidence>
<feature type="transmembrane region" description="Helical" evidence="13">
    <location>
        <begin position="376"/>
        <end position="393"/>
    </location>
</feature>
<feature type="transmembrane region" description="Helical" evidence="13">
    <location>
        <begin position="68"/>
        <end position="85"/>
    </location>
</feature>
<comment type="catalytic activity">
    <reaction evidence="10">
        <text>K(+)(in) + H(+)(out) = K(+)(out) + H(+)(in)</text>
        <dbReference type="Rhea" id="RHEA:29467"/>
        <dbReference type="ChEBI" id="CHEBI:15378"/>
        <dbReference type="ChEBI" id="CHEBI:29103"/>
    </reaction>
</comment>
<feature type="transmembrane region" description="Helical" evidence="13">
    <location>
        <begin position="247"/>
        <end position="267"/>
    </location>
</feature>
<evidence type="ECO:0000313" key="15">
    <source>
        <dbReference type="EMBL" id="CAL5218894.1"/>
    </source>
</evidence>
<keyword evidence="16" id="KW-1185">Reference proteome</keyword>
<evidence type="ECO:0000256" key="10">
    <source>
        <dbReference type="ARBA" id="ARBA00047912"/>
    </source>
</evidence>
<reference evidence="15 16" key="1">
    <citation type="submission" date="2024-06" db="EMBL/GenBank/DDBJ databases">
        <authorList>
            <person name="Kraege A."/>
            <person name="Thomma B."/>
        </authorList>
    </citation>
    <scope>NUCLEOTIDE SEQUENCE [LARGE SCALE GENOMIC DNA]</scope>
</reference>
<evidence type="ECO:0000256" key="9">
    <source>
        <dbReference type="ARBA" id="ARBA00047524"/>
    </source>
</evidence>
<dbReference type="NCBIfam" id="TIGR00840">
    <property type="entry name" value="b_cpa1"/>
    <property type="match status" value="1"/>
</dbReference>
<feature type="transmembrane region" description="Helical" evidence="13">
    <location>
        <begin position="405"/>
        <end position="425"/>
    </location>
</feature>
<evidence type="ECO:0000256" key="7">
    <source>
        <dbReference type="ARBA" id="ARBA00023136"/>
    </source>
</evidence>
<evidence type="ECO:0000256" key="1">
    <source>
        <dbReference type="ARBA" id="ARBA00004141"/>
    </source>
</evidence>
<feature type="transmembrane region" description="Helical" evidence="13">
    <location>
        <begin position="97"/>
        <end position="119"/>
    </location>
</feature>
<evidence type="ECO:0000256" key="6">
    <source>
        <dbReference type="ARBA" id="ARBA00023065"/>
    </source>
</evidence>
<evidence type="ECO:0000259" key="14">
    <source>
        <dbReference type="Pfam" id="PF00999"/>
    </source>
</evidence>
<keyword evidence="8 11" id="KW-0739">Sodium transport</keyword>
<feature type="compositionally biased region" description="Acidic residues" evidence="12">
    <location>
        <begin position="515"/>
        <end position="527"/>
    </location>
</feature>
<feature type="transmembrane region" description="Helical" evidence="13">
    <location>
        <begin position="306"/>
        <end position="325"/>
    </location>
</feature>
<evidence type="ECO:0000256" key="2">
    <source>
        <dbReference type="ARBA" id="ARBA00022448"/>
    </source>
</evidence>
<dbReference type="InterPro" id="IPR018422">
    <property type="entry name" value="Cation/H_exchanger_CPA1"/>
</dbReference>
<feature type="transmembrane region" description="Helical" evidence="13">
    <location>
        <begin position="12"/>
        <end position="28"/>
    </location>
</feature>
<comment type="subcellular location">
    <subcellularLocation>
        <location evidence="1">Membrane</location>
        <topology evidence="1">Multi-pass membrane protein</topology>
    </subcellularLocation>
</comment>
<dbReference type="PRINTS" id="PR01084">
    <property type="entry name" value="NAHEXCHNGR"/>
</dbReference>
<gene>
    <name evidence="15" type="primary">g633</name>
    <name evidence="15" type="ORF">VP750_LOCUS553</name>
</gene>
<feature type="compositionally biased region" description="Basic and acidic residues" evidence="12">
    <location>
        <begin position="528"/>
        <end position="549"/>
    </location>
</feature>
<proteinExistence type="inferred from homology"/>
<feature type="transmembrane region" description="Helical" evidence="13">
    <location>
        <begin position="139"/>
        <end position="158"/>
    </location>
</feature>
<dbReference type="PANTHER" id="PTHR10110">
    <property type="entry name" value="SODIUM/HYDROGEN EXCHANGER"/>
    <property type="match status" value="1"/>
</dbReference>
<keyword evidence="3 11" id="KW-0812">Transmembrane</keyword>
<protein>
    <recommendedName>
        <fullName evidence="11">Sodium/hydrogen exchanger</fullName>
    </recommendedName>
</protein>
<comment type="catalytic activity">
    <reaction evidence="9">
        <text>Na(+)(in) + H(+)(out) = Na(+)(out) + H(+)(in)</text>
        <dbReference type="Rhea" id="RHEA:29419"/>
        <dbReference type="ChEBI" id="CHEBI:15378"/>
        <dbReference type="ChEBI" id="CHEBI:29101"/>
    </reaction>
</comment>
<dbReference type="PANTHER" id="PTHR10110:SF187">
    <property type="entry name" value="SODIUM_HYDROGEN EXCHANGER"/>
    <property type="match status" value="1"/>
</dbReference>
<evidence type="ECO:0000256" key="3">
    <source>
        <dbReference type="ARBA" id="ARBA00022692"/>
    </source>
</evidence>
<evidence type="ECO:0000256" key="11">
    <source>
        <dbReference type="RuleBase" id="RU003722"/>
    </source>
</evidence>
<comment type="similarity">
    <text evidence="11">Belongs to the monovalent cation:proton antiporter 1 (CPA1) transporter (TC 2.A.36) family.</text>
</comment>
<evidence type="ECO:0000256" key="13">
    <source>
        <dbReference type="SAM" id="Phobius"/>
    </source>
</evidence>
<feature type="transmembrane region" description="Helical" evidence="13">
    <location>
        <begin position="273"/>
        <end position="294"/>
    </location>
</feature>
<dbReference type="InterPro" id="IPR004709">
    <property type="entry name" value="NaH_exchanger"/>
</dbReference>